<dbReference type="AlphaFoldDB" id="A0A0A0MBM8"/>
<comment type="caution">
    <text evidence="3">The sequence shown here is derived from an EMBL/GenBank/DDBJ whole genome shotgun (WGS) entry which is preliminary data.</text>
</comment>
<accession>A0A0A0MBM8</accession>
<gene>
    <name evidence="3" type="ORF">N791_09885</name>
</gene>
<sequence>MESRLRAFAHRHRLPAKRLVTGLVRVLPGSAGRRLRALAEQVAFRVRPEYQGDTLPPIFHFWSGRFLHPVLQDHGIGSPESFYLQKILGTQAAGPILRVVSYGAGSCALELDIAEALRDRGVAFEMTCVDFNEAQLQRASAGAASRGLLPAVRFLAADCNAIADPPAADVILVNQFFHHVEDLESFTAALRGSLATEGRILSCDVVGRNGHVPWPSVAREVDRAWSRLPPAKRFDRYHGRATDRYIPVDHSSYSNEGVRAQDVVERLLEHFDFEVFLTFGAAVMPFIERRIGFNFDPECDEDRDFIREVQQADAEALASHRYPASNMIASIRHKGMAPEPVFFPVSPEAHSALTKREAGMLGHGRRGDRRIRAA</sequence>
<organism evidence="3 4">
    <name type="scientific">Lysobacter defluvii IMMIB APB-9 = DSM 18482</name>
    <dbReference type="NCBI Taxonomy" id="1385515"/>
    <lineage>
        <taxon>Bacteria</taxon>
        <taxon>Pseudomonadati</taxon>
        <taxon>Pseudomonadota</taxon>
        <taxon>Gammaproteobacteria</taxon>
        <taxon>Lysobacterales</taxon>
        <taxon>Lysobacteraceae</taxon>
        <taxon>Novilysobacter</taxon>
    </lineage>
</organism>
<dbReference type="InterPro" id="IPR029063">
    <property type="entry name" value="SAM-dependent_MTases_sf"/>
</dbReference>
<protein>
    <recommendedName>
        <fullName evidence="2">Methyltransferase type 12 domain-containing protein</fullName>
    </recommendedName>
</protein>
<feature type="compositionally biased region" description="Basic residues" evidence="1">
    <location>
        <begin position="363"/>
        <end position="374"/>
    </location>
</feature>
<name>A0A0A0MBM8_9GAMM</name>
<dbReference type="Pfam" id="PF08242">
    <property type="entry name" value="Methyltransf_12"/>
    <property type="match status" value="1"/>
</dbReference>
<dbReference type="CDD" id="cd02440">
    <property type="entry name" value="AdoMet_MTases"/>
    <property type="match status" value="1"/>
</dbReference>
<evidence type="ECO:0000313" key="3">
    <source>
        <dbReference type="EMBL" id="KGO99842.1"/>
    </source>
</evidence>
<dbReference type="InterPro" id="IPR013217">
    <property type="entry name" value="Methyltransf_12"/>
</dbReference>
<dbReference type="EMBL" id="AVBH01000002">
    <property type="protein sequence ID" value="KGO99842.1"/>
    <property type="molecule type" value="Genomic_DNA"/>
</dbReference>
<dbReference type="SUPFAM" id="SSF53335">
    <property type="entry name" value="S-adenosyl-L-methionine-dependent methyltransferases"/>
    <property type="match status" value="1"/>
</dbReference>
<dbReference type="OrthoDB" id="582295at2"/>
<dbReference type="STRING" id="1385515.GCA_000423325_00337"/>
<keyword evidence="4" id="KW-1185">Reference proteome</keyword>
<dbReference type="Gene3D" id="3.40.50.150">
    <property type="entry name" value="Vaccinia Virus protein VP39"/>
    <property type="match status" value="1"/>
</dbReference>
<dbReference type="eggNOG" id="COG2226">
    <property type="taxonomic scope" value="Bacteria"/>
</dbReference>
<feature type="region of interest" description="Disordered" evidence="1">
    <location>
        <begin position="355"/>
        <end position="374"/>
    </location>
</feature>
<dbReference type="Proteomes" id="UP000030003">
    <property type="component" value="Unassembled WGS sequence"/>
</dbReference>
<evidence type="ECO:0000256" key="1">
    <source>
        <dbReference type="SAM" id="MobiDB-lite"/>
    </source>
</evidence>
<reference evidence="3 4" key="1">
    <citation type="submission" date="2013-08" db="EMBL/GenBank/DDBJ databases">
        <title>Genomic analysis of Lysobacter defluvii.</title>
        <authorList>
            <person name="Wang Q."/>
            <person name="Wang G."/>
        </authorList>
    </citation>
    <scope>NUCLEOTIDE SEQUENCE [LARGE SCALE GENOMIC DNA]</scope>
    <source>
        <strain evidence="3 4">IMMIB APB-9</strain>
    </source>
</reference>
<proteinExistence type="predicted"/>
<evidence type="ECO:0000259" key="2">
    <source>
        <dbReference type="Pfam" id="PF08242"/>
    </source>
</evidence>
<evidence type="ECO:0000313" key="4">
    <source>
        <dbReference type="Proteomes" id="UP000030003"/>
    </source>
</evidence>
<dbReference type="RefSeq" id="WP_027068893.1">
    <property type="nucleotide sequence ID" value="NZ_AUHT01000004.1"/>
</dbReference>
<feature type="domain" description="Methyltransferase type 12" evidence="2">
    <location>
        <begin position="103"/>
        <end position="200"/>
    </location>
</feature>